<feature type="compositionally biased region" description="Acidic residues" evidence="4">
    <location>
        <begin position="449"/>
        <end position="463"/>
    </location>
</feature>
<feature type="region of interest" description="Disordered" evidence="4">
    <location>
        <begin position="447"/>
        <end position="478"/>
    </location>
</feature>
<accession>A0AAV2SWY7</accession>
<reference evidence="6" key="1">
    <citation type="submission" date="2024-06" db="EMBL/GenBank/DDBJ databases">
        <authorList>
            <person name="Liu X."/>
            <person name="Lenzi L."/>
            <person name="Haldenby T S."/>
            <person name="Uol C."/>
        </authorList>
    </citation>
    <scope>NUCLEOTIDE SEQUENCE</scope>
</reference>
<dbReference type="PANTHER" id="PTHR10997:SF18">
    <property type="entry name" value="D-IMPORTIN 7_RANBP7"/>
    <property type="match status" value="1"/>
</dbReference>
<name>A0AAV2SWY7_CALDB</name>
<dbReference type="EMBL" id="CAXLJL010000002">
    <property type="protein sequence ID" value="CAL5129672.1"/>
    <property type="molecule type" value="Genomic_DNA"/>
</dbReference>
<dbReference type="GO" id="GO:0006606">
    <property type="term" value="P:protein import into nucleus"/>
    <property type="evidence" value="ECO:0007669"/>
    <property type="project" value="TreeGrafter"/>
</dbReference>
<feature type="domain" description="Importin-7/11-like TPR repeats" evidence="5">
    <location>
        <begin position="194"/>
        <end position="475"/>
    </location>
</feature>
<dbReference type="SUPFAM" id="SSF48371">
    <property type="entry name" value="ARM repeat"/>
    <property type="match status" value="1"/>
</dbReference>
<gene>
    <name evidence="6" type="ORF">CDAUBV1_LOCUS690</name>
</gene>
<sequence>MEPFLANHVLPTLRAPEGYRRARACWLLGRLADATFTDQNVFHQVVEEVRKAIFEDQELPVRAFAALCLAEFLRAQEKEIHDLLSPHLRELILQLLKLLRETEFDDLTQVIERLMISYEKEIVPVAAEVTQNLCLTFMSLVQGVENGGSTEAANERGDTEELMEYRSVVATSVLDNVESMLQIAEEQEGLMNELEPIVIQQIQTIFEREMSMFYEEAFSLLFSLTSSRISPHSWLIFDKLYAVFQNDASDCFSEMMPCLHNYITVDRAAFISDTKHLDVITAMCSQVMQSTDEEETVQTHAAKLMEVLLLDFRGQINDYAPKLIELAFTRLTQKITSSDLRTMCLQVVIAGMLYSPADVLHTLANHEWPGSAVPALNEFLKSWIQATEEFLGLHDRRLSVLGVCLLLSLPADQRPPALQPICGQFLPMLLHLFGGLKRAYALKAQNQAENDEESGEEDSDEDVEGKALGSDEDEVDEEGASYLEMIEEDDDNSDDDEDDDTDADEETALEAFETELDKSECDMDEYVTFYRVMTELEQNDPAWYNQLIQNLSEEQQSELKGVVGTAVKCIQQKESKMIEQAGGYTFTQTIPSSFNFGANSHPPQSQ</sequence>
<organism evidence="6 7">
    <name type="scientific">Calicophoron daubneyi</name>
    <name type="common">Rumen fluke</name>
    <name type="synonym">Paramphistomum daubneyi</name>
    <dbReference type="NCBI Taxonomy" id="300641"/>
    <lineage>
        <taxon>Eukaryota</taxon>
        <taxon>Metazoa</taxon>
        <taxon>Spiralia</taxon>
        <taxon>Lophotrochozoa</taxon>
        <taxon>Platyhelminthes</taxon>
        <taxon>Trematoda</taxon>
        <taxon>Digenea</taxon>
        <taxon>Plagiorchiida</taxon>
        <taxon>Pronocephalata</taxon>
        <taxon>Paramphistomoidea</taxon>
        <taxon>Paramphistomidae</taxon>
        <taxon>Calicophoron</taxon>
    </lineage>
</organism>
<evidence type="ECO:0000256" key="3">
    <source>
        <dbReference type="ARBA" id="ARBA00022927"/>
    </source>
</evidence>
<evidence type="ECO:0000256" key="1">
    <source>
        <dbReference type="ARBA" id="ARBA00004496"/>
    </source>
</evidence>
<evidence type="ECO:0000256" key="2">
    <source>
        <dbReference type="ARBA" id="ARBA00022490"/>
    </source>
</evidence>
<dbReference type="PANTHER" id="PTHR10997">
    <property type="entry name" value="IMPORTIN-7, 8, 11"/>
    <property type="match status" value="1"/>
</dbReference>
<dbReference type="InterPro" id="IPR011989">
    <property type="entry name" value="ARM-like"/>
</dbReference>
<evidence type="ECO:0000313" key="6">
    <source>
        <dbReference type="EMBL" id="CAL5129672.1"/>
    </source>
</evidence>
<protein>
    <recommendedName>
        <fullName evidence="5">Importin-7/11-like TPR repeats domain-containing protein</fullName>
    </recommendedName>
</protein>
<comment type="subcellular location">
    <subcellularLocation>
        <location evidence="1">Cytoplasm</location>
    </subcellularLocation>
</comment>
<dbReference type="InterPro" id="IPR058669">
    <property type="entry name" value="TPR_IPO7/11-like"/>
</dbReference>
<dbReference type="InterPro" id="IPR016024">
    <property type="entry name" value="ARM-type_fold"/>
</dbReference>
<dbReference type="Gene3D" id="1.25.10.10">
    <property type="entry name" value="Leucine-rich Repeat Variant"/>
    <property type="match status" value="1"/>
</dbReference>
<evidence type="ECO:0000256" key="4">
    <source>
        <dbReference type="SAM" id="MobiDB-lite"/>
    </source>
</evidence>
<evidence type="ECO:0000313" key="7">
    <source>
        <dbReference type="Proteomes" id="UP001497525"/>
    </source>
</evidence>
<dbReference type="Proteomes" id="UP001497525">
    <property type="component" value="Unassembled WGS sequence"/>
</dbReference>
<keyword evidence="2" id="KW-0963">Cytoplasm</keyword>
<dbReference type="Pfam" id="PF25758">
    <property type="entry name" value="TPR_IPO11"/>
    <property type="match status" value="1"/>
</dbReference>
<evidence type="ECO:0000259" key="5">
    <source>
        <dbReference type="Pfam" id="PF25758"/>
    </source>
</evidence>
<dbReference type="GO" id="GO:0005635">
    <property type="term" value="C:nuclear envelope"/>
    <property type="evidence" value="ECO:0007669"/>
    <property type="project" value="TreeGrafter"/>
</dbReference>
<dbReference type="AlphaFoldDB" id="A0AAV2SWY7"/>
<comment type="caution">
    <text evidence="6">The sequence shown here is derived from an EMBL/GenBank/DDBJ whole genome shotgun (WGS) entry which is preliminary data.</text>
</comment>
<keyword evidence="3" id="KW-0653">Protein transport</keyword>
<proteinExistence type="predicted"/>
<dbReference type="GO" id="GO:0005829">
    <property type="term" value="C:cytosol"/>
    <property type="evidence" value="ECO:0007669"/>
    <property type="project" value="TreeGrafter"/>
</dbReference>
<keyword evidence="3" id="KW-0813">Transport</keyword>